<feature type="compositionally biased region" description="Basic residues" evidence="1">
    <location>
        <begin position="1"/>
        <end position="13"/>
    </location>
</feature>
<dbReference type="EMBL" id="CP090896">
    <property type="protein sequence ID" value="ULT80792.1"/>
    <property type="molecule type" value="Genomic_DNA"/>
</dbReference>
<protein>
    <submittedName>
        <fullName evidence="2">Uncharacterized protein</fullName>
    </submittedName>
</protein>
<name>A0AAE9CUC8_CAEBR</name>
<dbReference type="Proteomes" id="UP000827892">
    <property type="component" value="Chromosome X"/>
</dbReference>
<organism evidence="2 3">
    <name type="scientific">Caenorhabditis briggsae</name>
    <dbReference type="NCBI Taxonomy" id="6238"/>
    <lineage>
        <taxon>Eukaryota</taxon>
        <taxon>Metazoa</taxon>
        <taxon>Ecdysozoa</taxon>
        <taxon>Nematoda</taxon>
        <taxon>Chromadorea</taxon>
        <taxon>Rhabditida</taxon>
        <taxon>Rhabditina</taxon>
        <taxon>Rhabditomorpha</taxon>
        <taxon>Rhabditoidea</taxon>
        <taxon>Rhabditidae</taxon>
        <taxon>Peloderinae</taxon>
        <taxon>Caenorhabditis</taxon>
    </lineage>
</organism>
<proteinExistence type="predicted"/>
<evidence type="ECO:0000313" key="2">
    <source>
        <dbReference type="EMBL" id="ULT80792.1"/>
    </source>
</evidence>
<sequence length="76" mass="8830">MKQSRKSNQRKLSKHEGHNDKQRKSFSTFLNKFQTGRLEKIHLTGDPRSCDNVLTYLLTLHCNPGSWRVVSGFILD</sequence>
<feature type="region of interest" description="Disordered" evidence="1">
    <location>
        <begin position="1"/>
        <end position="25"/>
    </location>
</feature>
<reference evidence="2 3" key="1">
    <citation type="submission" date="2022-05" db="EMBL/GenBank/DDBJ databases">
        <title>Chromosome-level reference genomes for two strains of Caenorhabditis briggsae: an improved platform for comparative genomics.</title>
        <authorList>
            <person name="Stevens L."/>
            <person name="Andersen E.C."/>
        </authorList>
    </citation>
    <scope>NUCLEOTIDE SEQUENCE [LARGE SCALE GENOMIC DNA]</scope>
    <source>
        <strain evidence="2">QX1410_ONT</strain>
        <tissue evidence="2">Whole-organism</tissue>
    </source>
</reference>
<evidence type="ECO:0000256" key="1">
    <source>
        <dbReference type="SAM" id="MobiDB-lite"/>
    </source>
</evidence>
<dbReference type="AlphaFoldDB" id="A0AAE9CUC8"/>
<feature type="compositionally biased region" description="Basic and acidic residues" evidence="1">
    <location>
        <begin position="14"/>
        <end position="23"/>
    </location>
</feature>
<evidence type="ECO:0000313" key="3">
    <source>
        <dbReference type="Proteomes" id="UP000827892"/>
    </source>
</evidence>
<accession>A0AAE9CUC8</accession>
<gene>
    <name evidence="2" type="ORF">L3Y34_010986</name>
</gene>